<accession>A0AA36HX20</accession>
<proteinExistence type="predicted"/>
<gene>
    <name evidence="2" type="ORF">EVOR1521_LOCUS5877</name>
</gene>
<comment type="caution">
    <text evidence="2">The sequence shown here is derived from an EMBL/GenBank/DDBJ whole genome shotgun (WGS) entry which is preliminary data.</text>
</comment>
<organism evidence="2 3">
    <name type="scientific">Effrenium voratum</name>
    <dbReference type="NCBI Taxonomy" id="2562239"/>
    <lineage>
        <taxon>Eukaryota</taxon>
        <taxon>Sar</taxon>
        <taxon>Alveolata</taxon>
        <taxon>Dinophyceae</taxon>
        <taxon>Suessiales</taxon>
        <taxon>Symbiodiniaceae</taxon>
        <taxon>Effrenium</taxon>
    </lineage>
</organism>
<keyword evidence="3" id="KW-1185">Reference proteome</keyword>
<keyword evidence="1" id="KW-0812">Transmembrane</keyword>
<feature type="transmembrane region" description="Helical" evidence="1">
    <location>
        <begin position="346"/>
        <end position="369"/>
    </location>
</feature>
<evidence type="ECO:0000313" key="2">
    <source>
        <dbReference type="EMBL" id="CAJ1376940.1"/>
    </source>
</evidence>
<sequence length="414" mass="46141">MALTLARLSRRSLRLVLCGCPHGSREGAAALGAVLQDVQPSAVFLEIDREDLFRMRPLKVAEEPAQGNSPRASLEPALAETFPEYAEAIRWATARRLPLVALDRPQRTTRRRLAQQLLLQPLQLLAARRYWGAVPETASAAAWRASLKRHCPVLHDVMLEERDEFMTYRILLALERLAPSRRTPELHGLQSAPQLLGRRAARDVARVNAALARSLREESCTPQPSGPHRAVLVLCGPAHVWGLHRRLARFLDGAWRSRRLLAENAALLPRLGALCAGGGEEEERPDSPALEDEVQAVRLGPVTTMTSMVWEALASKEQPEQPEPGPVGPLFVHERLRDLSQTPPPVWPVFVLVYVACPLLVFVIIPAQIHLQWLRMGPKVECVDHPGTCRFASIIHASKTRLRTKIRIVQDQEA</sequence>
<dbReference type="Proteomes" id="UP001178507">
    <property type="component" value="Unassembled WGS sequence"/>
</dbReference>
<dbReference type="EMBL" id="CAUJNA010000434">
    <property type="protein sequence ID" value="CAJ1376940.1"/>
    <property type="molecule type" value="Genomic_DNA"/>
</dbReference>
<reference evidence="2" key="1">
    <citation type="submission" date="2023-08" db="EMBL/GenBank/DDBJ databases">
        <authorList>
            <person name="Chen Y."/>
            <person name="Shah S."/>
            <person name="Dougan E. K."/>
            <person name="Thang M."/>
            <person name="Chan C."/>
        </authorList>
    </citation>
    <scope>NUCLEOTIDE SEQUENCE</scope>
</reference>
<keyword evidence="1" id="KW-1133">Transmembrane helix</keyword>
<dbReference type="AlphaFoldDB" id="A0AA36HX20"/>
<name>A0AA36HX20_9DINO</name>
<protein>
    <submittedName>
        <fullName evidence="2">Uncharacterized protein</fullName>
    </submittedName>
</protein>
<evidence type="ECO:0000256" key="1">
    <source>
        <dbReference type="SAM" id="Phobius"/>
    </source>
</evidence>
<keyword evidence="1" id="KW-0472">Membrane</keyword>
<evidence type="ECO:0000313" key="3">
    <source>
        <dbReference type="Proteomes" id="UP001178507"/>
    </source>
</evidence>